<proteinExistence type="predicted"/>
<evidence type="ECO:0000313" key="2">
    <source>
        <dbReference type="Proteomes" id="UP000813444"/>
    </source>
</evidence>
<comment type="caution">
    <text evidence="1">The sequence shown here is derived from an EMBL/GenBank/DDBJ whole genome shotgun (WGS) entry which is preliminary data.</text>
</comment>
<reference evidence="1" key="1">
    <citation type="journal article" date="2021" name="Nat. Commun.">
        <title>Genetic determinants of endophytism in the Arabidopsis root mycobiome.</title>
        <authorList>
            <person name="Mesny F."/>
            <person name="Miyauchi S."/>
            <person name="Thiergart T."/>
            <person name="Pickel B."/>
            <person name="Atanasova L."/>
            <person name="Karlsson M."/>
            <person name="Huettel B."/>
            <person name="Barry K.W."/>
            <person name="Haridas S."/>
            <person name="Chen C."/>
            <person name="Bauer D."/>
            <person name="Andreopoulos W."/>
            <person name="Pangilinan J."/>
            <person name="LaButti K."/>
            <person name="Riley R."/>
            <person name="Lipzen A."/>
            <person name="Clum A."/>
            <person name="Drula E."/>
            <person name="Henrissat B."/>
            <person name="Kohler A."/>
            <person name="Grigoriev I.V."/>
            <person name="Martin F.M."/>
            <person name="Hacquard S."/>
        </authorList>
    </citation>
    <scope>NUCLEOTIDE SEQUENCE</scope>
    <source>
        <strain evidence="1">MPI-CAGE-CH-0235</strain>
    </source>
</reference>
<accession>A0A8K0SJA7</accession>
<gene>
    <name evidence="1" type="ORF">B0I35DRAFT_437776</name>
</gene>
<sequence length="184" mass="21161">MPDSPVGEYEDPISFYAALARHGGLSVAADPWDYKRFDPMKESYDQQLSSIPSLHVCVKVITIHATDEQVRNAEPPVFDKGLSPVQLVLLHDDETISAMWTHWKRVHEARLDLLADEKAEETFKDLLEVDDPEFRDRSNELYYNAEFEFELVIMFRHCPDRCYTTPAFSTMPFPPPPPSWVDGS</sequence>
<dbReference type="Proteomes" id="UP000813444">
    <property type="component" value="Unassembled WGS sequence"/>
</dbReference>
<dbReference type="AlphaFoldDB" id="A0A8K0SJA7"/>
<organism evidence="1 2">
    <name type="scientific">Stachybotrys elegans</name>
    <dbReference type="NCBI Taxonomy" id="80388"/>
    <lineage>
        <taxon>Eukaryota</taxon>
        <taxon>Fungi</taxon>
        <taxon>Dikarya</taxon>
        <taxon>Ascomycota</taxon>
        <taxon>Pezizomycotina</taxon>
        <taxon>Sordariomycetes</taxon>
        <taxon>Hypocreomycetidae</taxon>
        <taxon>Hypocreales</taxon>
        <taxon>Stachybotryaceae</taxon>
        <taxon>Stachybotrys</taxon>
    </lineage>
</organism>
<keyword evidence="2" id="KW-1185">Reference proteome</keyword>
<dbReference type="EMBL" id="JAGPNK010000011">
    <property type="protein sequence ID" value="KAH7311254.1"/>
    <property type="molecule type" value="Genomic_DNA"/>
</dbReference>
<protein>
    <submittedName>
        <fullName evidence="1">Uncharacterized protein</fullName>
    </submittedName>
</protein>
<evidence type="ECO:0000313" key="1">
    <source>
        <dbReference type="EMBL" id="KAH7311254.1"/>
    </source>
</evidence>
<name>A0A8K0SJA7_9HYPO</name>